<dbReference type="EMBL" id="DQ288858">
    <property type="protein sequence ID" value="ABQ51989.1"/>
    <property type="molecule type" value="Genomic_DNA"/>
</dbReference>
<evidence type="ECO:0000313" key="1">
    <source>
        <dbReference type="EMBL" id="ABQ51989.1"/>
    </source>
</evidence>
<organism evidence="1 2">
    <name type="scientific">Spodoptera litura granulovirus</name>
    <dbReference type="NCBI Taxonomy" id="359919"/>
    <lineage>
        <taxon>Viruses</taxon>
        <taxon>Viruses incertae sedis</taxon>
        <taxon>Naldaviricetes</taxon>
        <taxon>Lefavirales</taxon>
        <taxon>Baculoviridae</taxon>
        <taxon>Betabaculovirus</taxon>
        <taxon>Betabaculovirus spliturae</taxon>
    </lineage>
</organism>
<dbReference type="GeneID" id="5184203"/>
<reference evidence="1 2" key="1">
    <citation type="journal article" date="2008" name="J. Microbiol.">
        <title>Molecular and phylogenetic characterization of Spodoptera litura granulovirus.</title>
        <authorList>
            <person name="Wang Y."/>
            <person name="Choi J.Y."/>
            <person name="Roh J.Y."/>
            <person name="Woo S.D."/>
            <person name="Jin B.R."/>
            <person name="Je Y.H."/>
        </authorList>
    </citation>
    <scope>NUCLEOTIDE SEQUENCE [LARGE SCALE GENOMIC DNA]</scope>
    <source>
        <strain evidence="1">SlGV-K1</strain>
    </source>
</reference>
<protein>
    <recommendedName>
        <fullName evidence="3">Odv-ec43</fullName>
    </recommendedName>
</protein>
<accession>A5IZP8</accession>
<name>A5IZP8_9BBAC</name>
<evidence type="ECO:0000313" key="2">
    <source>
        <dbReference type="Proteomes" id="UP000202782"/>
    </source>
</evidence>
<proteinExistence type="predicted"/>
<dbReference type="KEGG" id="vg:5184203"/>
<dbReference type="InterPro" id="IPR007748">
    <property type="entry name" value="AcMNPV_Orf109"/>
</dbReference>
<gene>
    <name evidence="1" type="primary">orf46</name>
    <name evidence="1" type="ORF">SlGVgp046</name>
</gene>
<dbReference type="Pfam" id="PF05054">
    <property type="entry name" value="AcMNPV_Ac109"/>
    <property type="match status" value="1"/>
</dbReference>
<evidence type="ECO:0008006" key="3">
    <source>
        <dbReference type="Google" id="ProtNLM"/>
    </source>
</evidence>
<sequence>MSCPFNIKVYISDAFVVFPYDMISTIPMDVGGSASVTDLTIYVPSYEDIAVINKDTIQRYGYTDIKVKKHVNHTDADKTPTRIIVYWNVISLITVTGVGVTKVFSVVLSDNLFECGQLNVLDTQGDLNCPLQIDYAFFPTESANRTILRGEYAGDSVEMAKALDPAYDNYVICFKKETPMGVKILNVKRYMILLNQRSKKAKFAIYLNCDELHIIQKELNWENTRRLLRGGKKSACKVYNRKSYNYIVDALEMLGIDNLDISSVHNLMDIFNPLVLTFKIVPDVFIQLNKMHSEKHVRVYCEGQSVAITNAGMVPFNLPTVNKHKFEHDTLLPPTEQFYFELGTRDVYVHVPAYNYYL</sequence>
<dbReference type="OrthoDB" id="5447at10239"/>
<keyword evidence="2" id="KW-1185">Reference proteome</keyword>
<dbReference type="RefSeq" id="YP_001256997.1">
    <property type="nucleotide sequence ID" value="NC_009503.1"/>
</dbReference>
<dbReference type="Proteomes" id="UP000202782">
    <property type="component" value="Segment"/>
</dbReference>